<proteinExistence type="predicted"/>
<accession>A0A9I9CCM0</accession>
<evidence type="ECO:0000313" key="1">
    <source>
        <dbReference type="EnsemblPlants" id="MELO3C000915.2.1"/>
    </source>
</evidence>
<dbReference type="Gramene" id="MELO3C000915.2.1">
    <property type="protein sequence ID" value="MELO3C000915.2.1"/>
    <property type="gene ID" value="MELO3C000915.2"/>
</dbReference>
<protein>
    <submittedName>
        <fullName evidence="1">Uncharacterized protein</fullName>
    </submittedName>
</protein>
<organism evidence="1">
    <name type="scientific">Cucumis melo</name>
    <name type="common">Muskmelon</name>
    <dbReference type="NCBI Taxonomy" id="3656"/>
    <lineage>
        <taxon>Eukaryota</taxon>
        <taxon>Viridiplantae</taxon>
        <taxon>Streptophyta</taxon>
        <taxon>Embryophyta</taxon>
        <taxon>Tracheophyta</taxon>
        <taxon>Spermatophyta</taxon>
        <taxon>Magnoliopsida</taxon>
        <taxon>eudicotyledons</taxon>
        <taxon>Gunneridae</taxon>
        <taxon>Pentapetalae</taxon>
        <taxon>rosids</taxon>
        <taxon>fabids</taxon>
        <taxon>Cucurbitales</taxon>
        <taxon>Cucurbitaceae</taxon>
        <taxon>Benincaseae</taxon>
        <taxon>Cucumis</taxon>
    </lineage>
</organism>
<dbReference type="EnsemblPlants" id="MELO3C000915.2.1">
    <property type="protein sequence ID" value="MELO3C000915.2.1"/>
    <property type="gene ID" value="MELO3C000915.2"/>
</dbReference>
<name>A0A9I9CCM0_CUCME</name>
<dbReference type="AlphaFoldDB" id="A0A9I9CCM0"/>
<sequence length="61" mass="7173">MSASGWIVRVIRRREIKCERWMAEGENDDDLLDCSSDLAAENRIRLRSEGWEWWMAEGDDG</sequence>
<reference evidence="1" key="1">
    <citation type="submission" date="2023-03" db="UniProtKB">
        <authorList>
            <consortium name="EnsemblPlants"/>
        </authorList>
    </citation>
    <scope>IDENTIFICATION</scope>
</reference>